<dbReference type="PANTHER" id="PTHR43979">
    <property type="entry name" value="PRE-MRNA-PROCESSING FACTOR 17"/>
    <property type="match status" value="1"/>
</dbReference>
<dbReference type="InterPro" id="IPR036322">
    <property type="entry name" value="WD40_repeat_dom_sf"/>
</dbReference>
<keyword evidence="14" id="KW-1185">Reference proteome</keyword>
<evidence type="ECO:0000256" key="9">
    <source>
        <dbReference type="ARBA" id="ARBA00075265"/>
    </source>
</evidence>
<dbReference type="RefSeq" id="XP_005190731.1">
    <property type="nucleotide sequence ID" value="XM_005190674.3"/>
</dbReference>
<evidence type="ECO:0000256" key="2">
    <source>
        <dbReference type="ARBA" id="ARBA00022574"/>
    </source>
</evidence>
<dbReference type="OrthoDB" id="10257301at2759"/>
<feature type="repeat" description="WD" evidence="11">
    <location>
        <begin position="288"/>
        <end position="322"/>
    </location>
</feature>
<feature type="repeat" description="WD" evidence="11">
    <location>
        <begin position="550"/>
        <end position="583"/>
    </location>
</feature>
<sequence>MLGIQNYGSSSEEEHSENEEIPKADGEKSTTEATKRKEEMPDYLKPVDPKLSVAKSLAVCAAPEVVPMGSAAVQRTIDPTLKEVEYNPRYEELFAPVKGPENPDLTQQMKAARNTLAGYVEKAHINAFEFENQRRTFHTYGYALDPSVDEEADGRSFVGDLQSAYDDDGKTVFEAPKPKKKRKQEKNDNPEDIEGFLGPWGQYKDEQRVAKPNEQEKAELEEILSKRHRRNRIPEDKPLEEKSILHIKDAYDYQGRSYLHAPHDLDVNLRTGAPPTKCFLPKAHIHTWTGHTKGISAIRWFPRTAHLLLSGSMDCRVKLWEVYGERRCIRTFNGHRQAIKDIAWNNKGTKFLSASYDRYIKLWDAETGEVVSRFTARKMPFCVKFHPDNNKQHLFVAGTSDKKIICWDTRSGDIVQEYDRHLGAVNTITFVDENRRFVTTSDDKSMRIWEWDIPVDMKYIADPTMHSMPAVTLAPNGKWLACQSLDNKIVIFSALNRFKMNRKKSFTGHMVSGYACQLDFSPDMSYLVSGDGDGKCYIWDWKTSKMYKKWQAHEGVCISTLWHPHEASKVVTAGWDGLIKFWD</sequence>
<dbReference type="PRINTS" id="PR00320">
    <property type="entry name" value="GPROTEINBRPT"/>
</dbReference>
<evidence type="ECO:0000256" key="6">
    <source>
        <dbReference type="ARBA" id="ARBA00023187"/>
    </source>
</evidence>
<dbReference type="AlphaFoldDB" id="A0A1I8NFZ0"/>
<dbReference type="PROSITE" id="PS50294">
    <property type="entry name" value="WD_REPEATS_REGION"/>
    <property type="match status" value="4"/>
</dbReference>
<evidence type="ECO:0000256" key="8">
    <source>
        <dbReference type="ARBA" id="ARBA00068146"/>
    </source>
</evidence>
<dbReference type="VEuPathDB" id="VectorBase:MDOA014730"/>
<reference evidence="13" key="1">
    <citation type="submission" date="2020-05" db="UniProtKB">
        <authorList>
            <consortium name="EnsemblMetazoa"/>
        </authorList>
    </citation>
    <scope>IDENTIFICATION</scope>
    <source>
        <strain evidence="13">Aabys</strain>
    </source>
</reference>
<dbReference type="InterPro" id="IPR032847">
    <property type="entry name" value="PRPF17"/>
</dbReference>
<evidence type="ECO:0000256" key="5">
    <source>
        <dbReference type="ARBA" id="ARBA00022737"/>
    </source>
</evidence>
<proteinExistence type="predicted"/>
<evidence type="ECO:0000256" key="4">
    <source>
        <dbReference type="ARBA" id="ARBA00022728"/>
    </source>
</evidence>
<dbReference type="Gene3D" id="2.130.10.10">
    <property type="entry name" value="YVTN repeat-like/Quinoprotein amine dehydrogenase"/>
    <property type="match status" value="1"/>
</dbReference>
<dbReference type="InterPro" id="IPR015943">
    <property type="entry name" value="WD40/YVTN_repeat-like_dom_sf"/>
</dbReference>
<dbReference type="Pfam" id="PF00400">
    <property type="entry name" value="WD40"/>
    <property type="match status" value="6"/>
</dbReference>
<dbReference type="GeneID" id="101897938"/>
<accession>A0A1I8NFZ0</accession>
<evidence type="ECO:0000256" key="3">
    <source>
        <dbReference type="ARBA" id="ARBA00022664"/>
    </source>
</evidence>
<keyword evidence="6" id="KW-0508">mRNA splicing</keyword>
<dbReference type="CDD" id="cd00200">
    <property type="entry name" value="WD40"/>
    <property type="match status" value="1"/>
</dbReference>
<keyword evidence="7" id="KW-0539">Nucleus</keyword>
<dbReference type="FunFam" id="2.130.10.10:FF:000034">
    <property type="entry name" value="Pre-mRNA-processing factor 17, putative"/>
    <property type="match status" value="1"/>
</dbReference>
<feature type="repeat" description="WD" evidence="11">
    <location>
        <begin position="332"/>
        <end position="373"/>
    </location>
</feature>
<evidence type="ECO:0000313" key="16">
    <source>
        <dbReference type="RefSeq" id="XP_058974751.1"/>
    </source>
</evidence>
<keyword evidence="4" id="KW-0747">Spliceosome</keyword>
<feature type="region of interest" description="Disordered" evidence="12">
    <location>
        <begin position="1"/>
        <end position="43"/>
    </location>
</feature>
<dbReference type="Proteomes" id="UP001652621">
    <property type="component" value="Unplaced"/>
</dbReference>
<dbReference type="InterPro" id="IPR019775">
    <property type="entry name" value="WD40_repeat_CS"/>
</dbReference>
<dbReference type="RefSeq" id="XP_058974751.1">
    <property type="nucleotide sequence ID" value="XM_059118768.1"/>
</dbReference>
<dbReference type="VEuPathDB" id="VectorBase:MDOMA2_007748"/>
<keyword evidence="3" id="KW-0507">mRNA processing</keyword>
<feature type="repeat" description="WD" evidence="11">
    <location>
        <begin position="518"/>
        <end position="549"/>
    </location>
</feature>
<dbReference type="PROSITE" id="PS00678">
    <property type="entry name" value="WD_REPEATS_1"/>
    <property type="match status" value="1"/>
</dbReference>
<gene>
    <name evidence="13" type="primary">101897938</name>
    <name evidence="15" type="synonym">LOC101897938</name>
    <name evidence="16" type="synonym">LOC131800900</name>
</gene>
<dbReference type="KEGG" id="mde:101897938"/>
<keyword evidence="2 11" id="KW-0853">WD repeat</keyword>
<dbReference type="GO" id="GO:0000398">
    <property type="term" value="P:mRNA splicing, via spliceosome"/>
    <property type="evidence" value="ECO:0007669"/>
    <property type="project" value="InterPro"/>
</dbReference>
<evidence type="ECO:0000313" key="15">
    <source>
        <dbReference type="RefSeq" id="XP_005190731.1"/>
    </source>
</evidence>
<dbReference type="STRING" id="7370.A0A1I8NFZ0"/>
<dbReference type="InterPro" id="IPR001680">
    <property type="entry name" value="WD40_rpt"/>
</dbReference>
<feature type="compositionally biased region" description="Basic and acidic residues" evidence="12">
    <location>
        <begin position="18"/>
        <end position="43"/>
    </location>
</feature>
<feature type="repeat" description="WD" evidence="11">
    <location>
        <begin position="418"/>
        <end position="450"/>
    </location>
</feature>
<keyword evidence="5" id="KW-0677">Repeat</keyword>
<comment type="subcellular location">
    <subcellularLocation>
        <location evidence="1">Nucleus</location>
    </subcellularLocation>
</comment>
<feature type="region of interest" description="Disordered" evidence="12">
    <location>
        <begin position="168"/>
        <end position="199"/>
    </location>
</feature>
<dbReference type="PROSITE" id="PS50082">
    <property type="entry name" value="WD_REPEATS_2"/>
    <property type="match status" value="5"/>
</dbReference>
<evidence type="ECO:0000256" key="7">
    <source>
        <dbReference type="ARBA" id="ARBA00023242"/>
    </source>
</evidence>
<evidence type="ECO:0000256" key="10">
    <source>
        <dbReference type="ARBA" id="ARBA00076678"/>
    </source>
</evidence>
<evidence type="ECO:0000313" key="14">
    <source>
        <dbReference type="Proteomes" id="UP001652621"/>
    </source>
</evidence>
<dbReference type="PANTHER" id="PTHR43979:SF1">
    <property type="entry name" value="PRE-MRNA-PROCESSING FACTOR 17"/>
    <property type="match status" value="1"/>
</dbReference>
<evidence type="ECO:0000256" key="11">
    <source>
        <dbReference type="PROSITE-ProRule" id="PRU00221"/>
    </source>
</evidence>
<name>A0A1I8NFZ0_MUSDO</name>
<dbReference type="GO" id="GO:0003729">
    <property type="term" value="F:mRNA binding"/>
    <property type="evidence" value="ECO:0007669"/>
    <property type="project" value="TreeGrafter"/>
</dbReference>
<dbReference type="VEuPathDB" id="VectorBase:MDOMA2_010175"/>
<dbReference type="SMART" id="SM00320">
    <property type="entry name" value="WD40"/>
    <property type="match status" value="7"/>
</dbReference>
<reference evidence="15" key="2">
    <citation type="submission" date="2025-04" db="UniProtKB">
        <authorList>
            <consortium name="RefSeq"/>
        </authorList>
    </citation>
    <scope>IDENTIFICATION</scope>
    <source>
        <strain evidence="15 16">Aabys</strain>
        <tissue evidence="16">Whole body</tissue>
    </source>
</reference>
<dbReference type="eggNOG" id="KOG0282">
    <property type="taxonomic scope" value="Eukaryota"/>
</dbReference>
<protein>
    <recommendedName>
        <fullName evidence="8">Pre-mRNA-processing factor 17</fullName>
    </recommendedName>
    <alternativeName>
        <fullName evidence="10">Cell division cycle 40 homolog</fullName>
    </alternativeName>
    <alternativeName>
        <fullName evidence="9">PRP17 homolog</fullName>
    </alternativeName>
</protein>
<organism evidence="13">
    <name type="scientific">Musca domestica</name>
    <name type="common">House fly</name>
    <dbReference type="NCBI Taxonomy" id="7370"/>
    <lineage>
        <taxon>Eukaryota</taxon>
        <taxon>Metazoa</taxon>
        <taxon>Ecdysozoa</taxon>
        <taxon>Arthropoda</taxon>
        <taxon>Hexapoda</taxon>
        <taxon>Insecta</taxon>
        <taxon>Pterygota</taxon>
        <taxon>Neoptera</taxon>
        <taxon>Endopterygota</taxon>
        <taxon>Diptera</taxon>
        <taxon>Brachycera</taxon>
        <taxon>Muscomorpha</taxon>
        <taxon>Muscoidea</taxon>
        <taxon>Muscidae</taxon>
        <taxon>Musca</taxon>
    </lineage>
</organism>
<evidence type="ECO:0000313" key="13">
    <source>
        <dbReference type="EnsemblMetazoa" id="MDOA014730-PA"/>
    </source>
</evidence>
<evidence type="ECO:0000256" key="12">
    <source>
        <dbReference type="SAM" id="MobiDB-lite"/>
    </source>
</evidence>
<dbReference type="SUPFAM" id="SSF50978">
    <property type="entry name" value="WD40 repeat-like"/>
    <property type="match status" value="1"/>
</dbReference>
<dbReference type="InterPro" id="IPR020472">
    <property type="entry name" value="WD40_PAC1"/>
</dbReference>
<dbReference type="GO" id="GO:0071013">
    <property type="term" value="C:catalytic step 2 spliceosome"/>
    <property type="evidence" value="ECO:0007669"/>
    <property type="project" value="InterPro"/>
</dbReference>
<evidence type="ECO:0000256" key="1">
    <source>
        <dbReference type="ARBA" id="ARBA00004123"/>
    </source>
</evidence>
<dbReference type="EnsemblMetazoa" id="MDOA014730-RA">
    <property type="protein sequence ID" value="MDOA014730-PA"/>
    <property type="gene ID" value="MDOA014730"/>
</dbReference>